<dbReference type="Gene3D" id="3.30.420.10">
    <property type="entry name" value="Ribonuclease H-like superfamily/Ribonuclease H"/>
    <property type="match status" value="1"/>
</dbReference>
<evidence type="ECO:0000313" key="3">
    <source>
        <dbReference type="Proteomes" id="UP000501003"/>
    </source>
</evidence>
<name>A0A7D4UJT5_9MICO</name>
<organism evidence="2 3">
    <name type="scientific">Aquiluna borgnonia</name>
    <dbReference type="NCBI Taxonomy" id="2499157"/>
    <lineage>
        <taxon>Bacteria</taxon>
        <taxon>Bacillati</taxon>
        <taxon>Actinomycetota</taxon>
        <taxon>Actinomycetes</taxon>
        <taxon>Micrococcales</taxon>
        <taxon>Microbacteriaceae</taxon>
        <taxon>Luna cluster</taxon>
        <taxon>Luna-1 subcluster</taxon>
        <taxon>Aquiluna</taxon>
    </lineage>
</organism>
<dbReference type="KEGG" id="aqg:HRU87_02010"/>
<keyword evidence="3" id="KW-1185">Reference proteome</keyword>
<dbReference type="InterPro" id="IPR012337">
    <property type="entry name" value="RNaseH-like_sf"/>
</dbReference>
<reference evidence="2 3" key="1">
    <citation type="submission" date="2020-05" db="EMBL/GenBank/DDBJ databases">
        <title>Aquirufa sp. strain 15G-AUS-rot a new Aquirufa species.</title>
        <authorList>
            <person name="Pitt A."/>
            <person name="Hahn M.W."/>
        </authorList>
    </citation>
    <scope>NUCLEOTIDE SEQUENCE [LARGE SCALE GENOMIC DNA]</scope>
    <source>
        <strain evidence="2 3">15G-AUS-rot</strain>
    </source>
</reference>
<dbReference type="EMBL" id="CP054056">
    <property type="protein sequence ID" value="QKJ24999.1"/>
    <property type="molecule type" value="Genomic_DNA"/>
</dbReference>
<dbReference type="Proteomes" id="UP000501003">
    <property type="component" value="Chromosome"/>
</dbReference>
<dbReference type="Pfam" id="PF00929">
    <property type="entry name" value="RNase_T"/>
    <property type="match status" value="1"/>
</dbReference>
<sequence>MPLSFTAIDFETANGSPASPCAVGLVRVVDGEIHESLSMLFQPPFPHNWFHDGNIRVHGIRPEDVVDAPNWEEVLPELLLFTEGLTLIAHNASFDMGVLKAAADAVSFDLPNLNYACSLQMARKTYNLESYRLNAVAYAVGHEEFNHHDALADADACARIVLHMAGRHDADSLDELLGATKGRLNQLFV</sequence>
<evidence type="ECO:0000313" key="2">
    <source>
        <dbReference type="EMBL" id="QKJ24999.1"/>
    </source>
</evidence>
<gene>
    <name evidence="2" type="ORF">HRU87_02010</name>
</gene>
<dbReference type="PANTHER" id="PTHR30231">
    <property type="entry name" value="DNA POLYMERASE III SUBUNIT EPSILON"/>
    <property type="match status" value="1"/>
</dbReference>
<dbReference type="GO" id="GO:0008408">
    <property type="term" value="F:3'-5' exonuclease activity"/>
    <property type="evidence" value="ECO:0007669"/>
    <property type="project" value="TreeGrafter"/>
</dbReference>
<dbReference type="GO" id="GO:0003676">
    <property type="term" value="F:nucleic acid binding"/>
    <property type="evidence" value="ECO:0007669"/>
    <property type="project" value="InterPro"/>
</dbReference>
<dbReference type="GO" id="GO:0005829">
    <property type="term" value="C:cytosol"/>
    <property type="evidence" value="ECO:0007669"/>
    <property type="project" value="TreeGrafter"/>
</dbReference>
<dbReference type="InterPro" id="IPR036397">
    <property type="entry name" value="RNaseH_sf"/>
</dbReference>
<evidence type="ECO:0000259" key="1">
    <source>
        <dbReference type="SMART" id="SM00479"/>
    </source>
</evidence>
<dbReference type="InterPro" id="IPR013520">
    <property type="entry name" value="Ribonucl_H"/>
</dbReference>
<dbReference type="SUPFAM" id="SSF53098">
    <property type="entry name" value="Ribonuclease H-like"/>
    <property type="match status" value="1"/>
</dbReference>
<dbReference type="PANTHER" id="PTHR30231:SF42">
    <property type="entry name" value="EXONUCLEASE"/>
    <property type="match status" value="1"/>
</dbReference>
<protein>
    <submittedName>
        <fullName evidence="2">3'-5' exoribonuclease</fullName>
    </submittedName>
</protein>
<accession>A0A7D4UJT5</accession>
<dbReference type="AlphaFoldDB" id="A0A7D4UJT5"/>
<feature type="domain" description="Exonuclease" evidence="1">
    <location>
        <begin position="4"/>
        <end position="170"/>
    </location>
</feature>
<proteinExistence type="predicted"/>
<dbReference type="SMART" id="SM00479">
    <property type="entry name" value="EXOIII"/>
    <property type="match status" value="1"/>
</dbReference>
<dbReference type="RefSeq" id="WP_173493296.1">
    <property type="nucleotide sequence ID" value="NZ_CP054056.1"/>
</dbReference>